<protein>
    <submittedName>
        <fullName evidence="2">Uncharacterized protein</fullName>
    </submittedName>
</protein>
<name>A0A6J4S721_9ACTN</name>
<evidence type="ECO:0000256" key="1">
    <source>
        <dbReference type="SAM" id="MobiDB-lite"/>
    </source>
</evidence>
<dbReference type="InterPro" id="IPR008972">
    <property type="entry name" value="Cupredoxin"/>
</dbReference>
<dbReference type="SUPFAM" id="SSF49503">
    <property type="entry name" value="Cupredoxins"/>
    <property type="match status" value="1"/>
</dbReference>
<reference evidence="2" key="1">
    <citation type="submission" date="2020-02" db="EMBL/GenBank/DDBJ databases">
        <authorList>
            <person name="Meier V. D."/>
        </authorList>
    </citation>
    <scope>NUCLEOTIDE SEQUENCE</scope>
    <source>
        <strain evidence="2">AVDCRST_MAG17</strain>
    </source>
</reference>
<dbReference type="AlphaFoldDB" id="A0A6J4S721"/>
<sequence>MGAIALLVAGCGGGGGGMAMGGSSSGPYAPPFQEPCQVVDGRVVVDIREKEYICEDLTVPAETQVVWTNSDEVEHGVAKTKGPGSDFNSGPLQPGSTFSQVLDETGTYEISDEEIKGGEGPMMTISVEEKEEVEPAPGGQPGATP</sequence>
<dbReference type="Gene3D" id="2.60.40.420">
    <property type="entry name" value="Cupredoxins - blue copper proteins"/>
    <property type="match status" value="1"/>
</dbReference>
<evidence type="ECO:0000313" key="2">
    <source>
        <dbReference type="EMBL" id="CAA9486320.1"/>
    </source>
</evidence>
<feature type="region of interest" description="Disordered" evidence="1">
    <location>
        <begin position="76"/>
        <end position="145"/>
    </location>
</feature>
<proteinExistence type="predicted"/>
<organism evidence="2">
    <name type="scientific">uncultured Solirubrobacterales bacterium</name>
    <dbReference type="NCBI Taxonomy" id="768556"/>
    <lineage>
        <taxon>Bacteria</taxon>
        <taxon>Bacillati</taxon>
        <taxon>Actinomycetota</taxon>
        <taxon>Thermoleophilia</taxon>
        <taxon>Solirubrobacterales</taxon>
        <taxon>environmental samples</taxon>
    </lineage>
</organism>
<dbReference type="EMBL" id="CADCVV010000037">
    <property type="protein sequence ID" value="CAA9486320.1"/>
    <property type="molecule type" value="Genomic_DNA"/>
</dbReference>
<accession>A0A6J4S721</accession>
<gene>
    <name evidence="2" type="ORF">AVDCRST_MAG17-502</name>
</gene>
<feature type="compositionally biased region" description="Polar residues" evidence="1">
    <location>
        <begin position="86"/>
        <end position="102"/>
    </location>
</feature>